<dbReference type="EMBL" id="CAEZVW010000021">
    <property type="protein sequence ID" value="CAB4641355.1"/>
    <property type="molecule type" value="Genomic_DNA"/>
</dbReference>
<dbReference type="Gene3D" id="3.90.190.20">
    <property type="entry name" value="Mur ligase, C-terminal domain"/>
    <property type="match status" value="1"/>
</dbReference>
<evidence type="ECO:0000256" key="4">
    <source>
        <dbReference type="ARBA" id="ARBA00022490"/>
    </source>
</evidence>
<dbReference type="EMBL" id="CAEZWK010000002">
    <property type="protein sequence ID" value="CAB4646034.1"/>
    <property type="molecule type" value="Genomic_DNA"/>
</dbReference>
<evidence type="ECO:0000313" key="14">
    <source>
        <dbReference type="EMBL" id="CAB4644494.1"/>
    </source>
</evidence>
<accession>A0A6J6JYM9</accession>
<dbReference type="GO" id="GO:0005737">
    <property type="term" value="C:cytoplasm"/>
    <property type="evidence" value="ECO:0007669"/>
    <property type="project" value="UniProtKB-SubCell"/>
</dbReference>
<dbReference type="GO" id="GO:0009252">
    <property type="term" value="P:peptidoglycan biosynthetic process"/>
    <property type="evidence" value="ECO:0007669"/>
    <property type="project" value="UniProtKB-UniPathway"/>
</dbReference>
<dbReference type="PANTHER" id="PTHR43445">
    <property type="entry name" value="UDP-N-ACETYLMURAMATE--L-ALANINE LIGASE-RELATED"/>
    <property type="match status" value="1"/>
</dbReference>
<evidence type="ECO:0000313" key="15">
    <source>
        <dbReference type="EMBL" id="CAB4646034.1"/>
    </source>
</evidence>
<evidence type="ECO:0000256" key="6">
    <source>
        <dbReference type="ARBA" id="ARBA00022741"/>
    </source>
</evidence>
<proteinExistence type="inferred from homology"/>
<protein>
    <recommendedName>
        <fullName evidence="3">UDP-N-acetylmuramate--L-alanine ligase</fullName>
        <ecNumber evidence="3">6.3.2.8</ecNumber>
    </recommendedName>
</protein>
<dbReference type="InterPro" id="IPR000713">
    <property type="entry name" value="Mur_ligase_N"/>
</dbReference>
<keyword evidence="7" id="KW-0067">ATP-binding</keyword>
<evidence type="ECO:0000256" key="7">
    <source>
        <dbReference type="ARBA" id="ARBA00022840"/>
    </source>
</evidence>
<sequence>MKPTLSVLVGKRIHFIGIGGAGMSGLARIALTHEITVTGSDTKDSSVISALVALGAKISTSHASENVDGADLVVYSNAISPNNVERMRAEELQLQMLTRASALSILMSESKSIAVAGTHGKTTTSSMLAVALQACSADPSFAIGGNITASGSNAHRGTGEIFVAEADESDGSFIEYRPFGAIVTNIEHDHVDFFETPEAVDKAFVDFAETIQKDGFLVYCADDSGAKRLAMDISKSGLEQISYGLSETADLHIDQIELLAMSSRARAIWHGKMIGIIELQVPGQHNLLNAASVLATGLKLAMPAAQLLAGLGMFRGTGRRFELKGTVNGIRVIDDYGHHPTEIQVTLEAARRFAADGRLIVVFQPHRFSRTRAFAPRFSEALDKADRAIVLEIYAASEKPIEGVTSRLITSKMVRGEYIPNFVEVTDSVVASAQPGDVIMTLGAGDVSSLAPIIVEGLQRRFA</sequence>
<dbReference type="SUPFAM" id="SSF53244">
    <property type="entry name" value="MurD-like peptide ligases, peptide-binding domain"/>
    <property type="match status" value="1"/>
</dbReference>
<comment type="catalytic activity">
    <reaction evidence="8">
        <text>UDP-N-acetyl-alpha-D-muramate + L-alanine + ATP = UDP-N-acetyl-alpha-D-muramoyl-L-alanine + ADP + phosphate + H(+)</text>
        <dbReference type="Rhea" id="RHEA:23372"/>
        <dbReference type="ChEBI" id="CHEBI:15378"/>
        <dbReference type="ChEBI" id="CHEBI:30616"/>
        <dbReference type="ChEBI" id="CHEBI:43474"/>
        <dbReference type="ChEBI" id="CHEBI:57972"/>
        <dbReference type="ChEBI" id="CHEBI:70757"/>
        <dbReference type="ChEBI" id="CHEBI:83898"/>
        <dbReference type="ChEBI" id="CHEBI:456216"/>
        <dbReference type="EC" id="6.3.2.8"/>
    </reaction>
</comment>
<dbReference type="Gene3D" id="3.40.1190.10">
    <property type="entry name" value="Mur-like, catalytic domain"/>
    <property type="match status" value="1"/>
</dbReference>
<dbReference type="SUPFAM" id="SSF51984">
    <property type="entry name" value="MurCD N-terminal domain"/>
    <property type="match status" value="1"/>
</dbReference>
<dbReference type="Pfam" id="PF01225">
    <property type="entry name" value="Mur_ligase"/>
    <property type="match status" value="1"/>
</dbReference>
<organism evidence="13">
    <name type="scientific">freshwater metagenome</name>
    <dbReference type="NCBI Taxonomy" id="449393"/>
    <lineage>
        <taxon>unclassified sequences</taxon>
        <taxon>metagenomes</taxon>
        <taxon>ecological metagenomes</taxon>
    </lineage>
</organism>
<evidence type="ECO:0000256" key="2">
    <source>
        <dbReference type="ARBA" id="ARBA00004752"/>
    </source>
</evidence>
<dbReference type="InterPro" id="IPR050061">
    <property type="entry name" value="MurCDEF_pg_biosynth"/>
</dbReference>
<dbReference type="SUPFAM" id="SSF53623">
    <property type="entry name" value="MurD-like peptide ligases, catalytic domain"/>
    <property type="match status" value="1"/>
</dbReference>
<reference evidence="13" key="1">
    <citation type="submission" date="2020-05" db="EMBL/GenBank/DDBJ databases">
        <authorList>
            <person name="Chiriac C."/>
            <person name="Salcher M."/>
            <person name="Ghai R."/>
            <person name="Kavagutti S V."/>
        </authorList>
    </citation>
    <scope>NUCLEOTIDE SEQUENCE</scope>
</reference>
<feature type="domain" description="Mur ligase central" evidence="11">
    <location>
        <begin position="115"/>
        <end position="296"/>
    </location>
</feature>
<evidence type="ECO:0000259" key="9">
    <source>
        <dbReference type="Pfam" id="PF01225"/>
    </source>
</evidence>
<evidence type="ECO:0000313" key="12">
    <source>
        <dbReference type="EMBL" id="CAB4629650.1"/>
    </source>
</evidence>
<dbReference type="Pfam" id="PF02875">
    <property type="entry name" value="Mur_ligase_C"/>
    <property type="match status" value="1"/>
</dbReference>
<evidence type="ECO:0000259" key="10">
    <source>
        <dbReference type="Pfam" id="PF02875"/>
    </source>
</evidence>
<evidence type="ECO:0000313" key="13">
    <source>
        <dbReference type="EMBL" id="CAB4641355.1"/>
    </source>
</evidence>
<keyword evidence="5" id="KW-0436">Ligase</keyword>
<dbReference type="InterPro" id="IPR013221">
    <property type="entry name" value="Mur_ligase_cen"/>
</dbReference>
<dbReference type="PANTHER" id="PTHR43445:SF3">
    <property type="entry name" value="UDP-N-ACETYLMURAMATE--L-ALANINE LIGASE"/>
    <property type="match status" value="1"/>
</dbReference>
<dbReference type="Pfam" id="PF08245">
    <property type="entry name" value="Mur_ligase_M"/>
    <property type="match status" value="1"/>
</dbReference>
<comment type="subcellular location">
    <subcellularLocation>
        <location evidence="1">Cytoplasm</location>
    </subcellularLocation>
</comment>
<dbReference type="GO" id="GO:0005524">
    <property type="term" value="F:ATP binding"/>
    <property type="evidence" value="ECO:0007669"/>
    <property type="project" value="UniProtKB-KW"/>
</dbReference>
<dbReference type="Gene3D" id="3.40.50.720">
    <property type="entry name" value="NAD(P)-binding Rossmann-like Domain"/>
    <property type="match status" value="1"/>
</dbReference>
<gene>
    <name evidence="12" type="ORF">UFOPK2046_00280</name>
    <name evidence="13" type="ORF">UFOPK2157_00671</name>
    <name evidence="14" type="ORF">UFOPK2228_00145</name>
    <name evidence="15" type="ORF">UFOPK2245_00175</name>
</gene>
<dbReference type="UniPathway" id="UPA00219"/>
<dbReference type="InterPro" id="IPR036615">
    <property type="entry name" value="Mur_ligase_C_dom_sf"/>
</dbReference>
<dbReference type="HAMAP" id="MF_00046">
    <property type="entry name" value="MurC"/>
    <property type="match status" value="1"/>
</dbReference>
<comment type="pathway">
    <text evidence="2">Cell wall biogenesis; peptidoglycan biosynthesis.</text>
</comment>
<dbReference type="EMBL" id="CAEZVP010000031">
    <property type="protein sequence ID" value="CAB4629650.1"/>
    <property type="molecule type" value="Genomic_DNA"/>
</dbReference>
<evidence type="ECO:0000256" key="5">
    <source>
        <dbReference type="ARBA" id="ARBA00022598"/>
    </source>
</evidence>
<evidence type="ECO:0000259" key="11">
    <source>
        <dbReference type="Pfam" id="PF08245"/>
    </source>
</evidence>
<evidence type="ECO:0000256" key="1">
    <source>
        <dbReference type="ARBA" id="ARBA00004496"/>
    </source>
</evidence>
<keyword evidence="6" id="KW-0547">Nucleotide-binding</keyword>
<feature type="domain" description="Mur ligase C-terminal" evidence="10">
    <location>
        <begin position="319"/>
        <end position="445"/>
    </location>
</feature>
<dbReference type="InterPro" id="IPR036565">
    <property type="entry name" value="Mur-like_cat_sf"/>
</dbReference>
<feature type="domain" description="Mur ligase N-terminal catalytic" evidence="9">
    <location>
        <begin position="12"/>
        <end position="109"/>
    </location>
</feature>
<evidence type="ECO:0000256" key="8">
    <source>
        <dbReference type="ARBA" id="ARBA00047833"/>
    </source>
</evidence>
<keyword evidence="4" id="KW-0963">Cytoplasm</keyword>
<name>A0A6J6JYM9_9ZZZZ</name>
<dbReference type="NCBIfam" id="TIGR01082">
    <property type="entry name" value="murC"/>
    <property type="match status" value="1"/>
</dbReference>
<dbReference type="InterPro" id="IPR005758">
    <property type="entry name" value="UDP-N-AcMur_Ala_ligase_MurC"/>
</dbReference>
<dbReference type="InterPro" id="IPR004101">
    <property type="entry name" value="Mur_ligase_C"/>
</dbReference>
<dbReference type="EC" id="6.3.2.8" evidence="3"/>
<dbReference type="EMBL" id="CAEZWF010000002">
    <property type="protein sequence ID" value="CAB4644494.1"/>
    <property type="molecule type" value="Genomic_DNA"/>
</dbReference>
<dbReference type="AlphaFoldDB" id="A0A6J6JYM9"/>
<evidence type="ECO:0000256" key="3">
    <source>
        <dbReference type="ARBA" id="ARBA00012211"/>
    </source>
</evidence>
<dbReference type="GO" id="GO:0008763">
    <property type="term" value="F:UDP-N-acetylmuramate-L-alanine ligase activity"/>
    <property type="evidence" value="ECO:0007669"/>
    <property type="project" value="UniProtKB-EC"/>
</dbReference>